<accession>A0ABS7PJU8</accession>
<dbReference type="EMBL" id="JAINVV010000003">
    <property type="protein sequence ID" value="MBY8821518.1"/>
    <property type="molecule type" value="Genomic_DNA"/>
</dbReference>
<feature type="transmembrane region" description="Helical" evidence="1">
    <location>
        <begin position="96"/>
        <end position="113"/>
    </location>
</feature>
<feature type="transmembrane region" description="Helical" evidence="1">
    <location>
        <begin position="72"/>
        <end position="90"/>
    </location>
</feature>
<keyword evidence="4" id="KW-1185">Reference proteome</keyword>
<dbReference type="PANTHER" id="PTHR33741">
    <property type="entry name" value="TRANSMEMBRANE PROTEIN DDB_G0269096-RELATED"/>
    <property type="match status" value="1"/>
</dbReference>
<evidence type="ECO:0000313" key="4">
    <source>
        <dbReference type="Proteomes" id="UP000706039"/>
    </source>
</evidence>
<dbReference type="PANTHER" id="PTHR33741:SF5">
    <property type="entry name" value="TRANSMEMBRANE PROTEIN DDB_G0269096-RELATED"/>
    <property type="match status" value="1"/>
</dbReference>
<dbReference type="Proteomes" id="UP000706039">
    <property type="component" value="Unassembled WGS sequence"/>
</dbReference>
<dbReference type="RefSeq" id="WP_222988631.1">
    <property type="nucleotide sequence ID" value="NZ_JAINVV010000003.1"/>
</dbReference>
<proteinExistence type="predicted"/>
<organism evidence="3 4">
    <name type="scientific">Sphingomonas colocasiae</name>
    <dbReference type="NCBI Taxonomy" id="1848973"/>
    <lineage>
        <taxon>Bacteria</taxon>
        <taxon>Pseudomonadati</taxon>
        <taxon>Pseudomonadota</taxon>
        <taxon>Alphaproteobacteria</taxon>
        <taxon>Sphingomonadales</taxon>
        <taxon>Sphingomonadaceae</taxon>
        <taxon>Sphingomonas</taxon>
    </lineage>
</organism>
<keyword evidence="1" id="KW-1133">Transmembrane helix</keyword>
<evidence type="ECO:0000313" key="3">
    <source>
        <dbReference type="EMBL" id="MBY8821518.1"/>
    </source>
</evidence>
<dbReference type="InterPro" id="IPR058581">
    <property type="entry name" value="TM_HPP"/>
</dbReference>
<dbReference type="Pfam" id="PF04982">
    <property type="entry name" value="TM_HPP"/>
    <property type="match status" value="1"/>
</dbReference>
<feature type="transmembrane region" description="Helical" evidence="1">
    <location>
        <begin position="20"/>
        <end position="40"/>
    </location>
</feature>
<evidence type="ECO:0000256" key="1">
    <source>
        <dbReference type="SAM" id="Phobius"/>
    </source>
</evidence>
<name>A0ABS7PJU8_9SPHN</name>
<comment type="caution">
    <text evidence="3">The sequence shown here is derived from an EMBL/GenBank/DDBJ whole genome shotgun (WGS) entry which is preliminary data.</text>
</comment>
<evidence type="ECO:0000259" key="2">
    <source>
        <dbReference type="Pfam" id="PF04982"/>
    </source>
</evidence>
<feature type="transmembrane region" description="Helical" evidence="1">
    <location>
        <begin position="46"/>
        <end position="65"/>
    </location>
</feature>
<protein>
    <submittedName>
        <fullName evidence="3">HPP family protein</fullName>
    </submittedName>
</protein>
<keyword evidence="1" id="KW-0472">Membrane</keyword>
<dbReference type="InterPro" id="IPR007065">
    <property type="entry name" value="HPP"/>
</dbReference>
<reference evidence="3 4" key="1">
    <citation type="submission" date="2021-08" db="EMBL/GenBank/DDBJ databases">
        <authorList>
            <person name="Tuo L."/>
        </authorList>
    </citation>
    <scope>NUCLEOTIDE SEQUENCE [LARGE SCALE GENOMIC DNA]</scope>
    <source>
        <strain evidence="3 4">JCM 31229</strain>
    </source>
</reference>
<feature type="transmembrane region" description="Helical" evidence="1">
    <location>
        <begin position="120"/>
        <end position="137"/>
    </location>
</feature>
<keyword evidence="1" id="KW-0812">Transmembrane</keyword>
<gene>
    <name evidence="3" type="ORF">K7G82_04395</name>
</gene>
<feature type="domain" description="HPP transmembrane region" evidence="2">
    <location>
        <begin position="14"/>
        <end position="169"/>
    </location>
</feature>
<sequence length="236" mass="23966">MPFRFFRPLLAGGNFNDRLLACAGALMGIGLTGLVCTWLGAGDQALPLLVAPIGASAVLLFAVPASPLAQPWSVVGGNVVSALVGIAVASLVPDRVIAAGLAVSLAILAMSLLRCLHPPGGAAALTAVIGGPAVAAAGYGFALMPVGLNSVLLVGLGWLFHRFSGHSYPHRPVPVVPAPAPVSIAPGLSIEDIDLALEELGETFDVSREDLDALFRKAEANAAARLARDGPGDYVI</sequence>